<keyword evidence="3" id="KW-1185">Reference proteome</keyword>
<gene>
    <name evidence="2" type="ORF">GGQ97_002330</name>
</gene>
<protein>
    <submittedName>
        <fullName evidence="2">Uncharacterized protein</fullName>
    </submittedName>
</protein>
<accession>A0A7X5Y7D2</accession>
<sequence length="328" mass="35169">MIGADQIAAEFVAQIDEQLGRVGAELATVGARLVELEATVDGLQAVRARLLGEAAVLTVAEARAGATADERPKAAAHPFPLPMPADPDQPARAGKPHRDAWTVGEEQILRDLYPTEGVEGCKARLPHRKERAIMIRASRLGLQTETKRPPVRKNGWQEAENAVIRAHYPAGGPQACVDHLPGRTVDTIRQQARKIGVKLDAAVLAERRAEGGRRAQQTLKAAAAPPVAAAPQPAPPPAPKPFVPVAPPQTITFVPKMPRAPELPDDAITDVDHAKSILARRHAPVCSMAVHGGSSILFQVGQAKNVPLKDLLEMAERERQREREKAAA</sequence>
<feature type="region of interest" description="Disordered" evidence="1">
    <location>
        <begin position="208"/>
        <end position="236"/>
    </location>
</feature>
<comment type="caution">
    <text evidence="2">The sequence shown here is derived from an EMBL/GenBank/DDBJ whole genome shotgun (WGS) entry which is preliminary data.</text>
</comment>
<proteinExistence type="predicted"/>
<evidence type="ECO:0000313" key="3">
    <source>
        <dbReference type="Proteomes" id="UP000558192"/>
    </source>
</evidence>
<feature type="region of interest" description="Disordered" evidence="1">
    <location>
        <begin position="65"/>
        <end position="96"/>
    </location>
</feature>
<evidence type="ECO:0000313" key="2">
    <source>
        <dbReference type="EMBL" id="NJC06537.1"/>
    </source>
</evidence>
<dbReference type="EMBL" id="JAATJC010000001">
    <property type="protein sequence ID" value="NJC06537.1"/>
    <property type="molecule type" value="Genomic_DNA"/>
</dbReference>
<name>A0A7X5Y7D2_9SPHN</name>
<feature type="compositionally biased region" description="Low complexity" evidence="1">
    <location>
        <begin position="221"/>
        <end position="231"/>
    </location>
</feature>
<evidence type="ECO:0000256" key="1">
    <source>
        <dbReference type="SAM" id="MobiDB-lite"/>
    </source>
</evidence>
<reference evidence="2 3" key="1">
    <citation type="submission" date="2020-03" db="EMBL/GenBank/DDBJ databases">
        <title>Genomic Encyclopedia of Type Strains, Phase IV (KMG-IV): sequencing the most valuable type-strain genomes for metagenomic binning, comparative biology and taxonomic classification.</title>
        <authorList>
            <person name="Goeker M."/>
        </authorList>
    </citation>
    <scope>NUCLEOTIDE SEQUENCE [LARGE SCALE GENOMIC DNA]</scope>
    <source>
        <strain evidence="2 3">DSM 16846</strain>
    </source>
</reference>
<dbReference type="RefSeq" id="WP_168067057.1">
    <property type="nucleotide sequence ID" value="NZ_JAATJC010000001.1"/>
</dbReference>
<dbReference type="Proteomes" id="UP000558192">
    <property type="component" value="Unassembled WGS sequence"/>
</dbReference>
<dbReference type="AlphaFoldDB" id="A0A7X5Y7D2"/>
<organism evidence="2 3">
    <name type="scientific">Sphingomonas kaistensis</name>
    <dbReference type="NCBI Taxonomy" id="298708"/>
    <lineage>
        <taxon>Bacteria</taxon>
        <taxon>Pseudomonadati</taxon>
        <taxon>Pseudomonadota</taxon>
        <taxon>Alphaproteobacteria</taxon>
        <taxon>Sphingomonadales</taxon>
        <taxon>Sphingomonadaceae</taxon>
        <taxon>Sphingomonas</taxon>
    </lineage>
</organism>